<accession>A0A0A8XRA6</accession>
<dbReference type="AlphaFoldDB" id="A0A0A8XRA6"/>
<reference evidence="1" key="2">
    <citation type="journal article" date="2015" name="Data Brief">
        <title>Shoot transcriptome of the giant reed, Arundo donax.</title>
        <authorList>
            <person name="Barrero R.A."/>
            <person name="Guerrero F.D."/>
            <person name="Moolhuijzen P."/>
            <person name="Goolsby J.A."/>
            <person name="Tidwell J."/>
            <person name="Bellgard S.E."/>
            <person name="Bellgard M.I."/>
        </authorList>
    </citation>
    <scope>NUCLEOTIDE SEQUENCE</scope>
    <source>
        <tissue evidence="1">Shoot tissue taken approximately 20 cm above the soil surface</tissue>
    </source>
</reference>
<proteinExistence type="predicted"/>
<protein>
    <submittedName>
        <fullName evidence="1">Uncharacterized protein</fullName>
    </submittedName>
</protein>
<dbReference type="EMBL" id="GBRH01281519">
    <property type="protein sequence ID" value="JAD16376.1"/>
    <property type="molecule type" value="Transcribed_RNA"/>
</dbReference>
<organism evidence="1">
    <name type="scientific">Arundo donax</name>
    <name type="common">Giant reed</name>
    <name type="synonym">Donax arundinaceus</name>
    <dbReference type="NCBI Taxonomy" id="35708"/>
    <lineage>
        <taxon>Eukaryota</taxon>
        <taxon>Viridiplantae</taxon>
        <taxon>Streptophyta</taxon>
        <taxon>Embryophyta</taxon>
        <taxon>Tracheophyta</taxon>
        <taxon>Spermatophyta</taxon>
        <taxon>Magnoliopsida</taxon>
        <taxon>Liliopsida</taxon>
        <taxon>Poales</taxon>
        <taxon>Poaceae</taxon>
        <taxon>PACMAD clade</taxon>
        <taxon>Arundinoideae</taxon>
        <taxon>Arundineae</taxon>
        <taxon>Arundo</taxon>
    </lineage>
</organism>
<name>A0A0A8XRA6_ARUDO</name>
<reference evidence="1" key="1">
    <citation type="submission" date="2014-09" db="EMBL/GenBank/DDBJ databases">
        <authorList>
            <person name="Magalhaes I.L.F."/>
            <person name="Oliveira U."/>
            <person name="Santos F.R."/>
            <person name="Vidigal T.H.D.A."/>
            <person name="Brescovit A.D."/>
            <person name="Santos A.J."/>
        </authorList>
    </citation>
    <scope>NUCLEOTIDE SEQUENCE</scope>
    <source>
        <tissue evidence="1">Shoot tissue taken approximately 20 cm above the soil surface</tissue>
    </source>
</reference>
<sequence>MSTRPHVVPDPSFIGRKVQRSGAGYKAGFWQWLFIFSVSEVAVN</sequence>
<evidence type="ECO:0000313" key="1">
    <source>
        <dbReference type="EMBL" id="JAD16376.1"/>
    </source>
</evidence>